<dbReference type="PANTHER" id="PTHR43727">
    <property type="entry name" value="DIAMINOPIMELATE DECARBOXYLASE"/>
    <property type="match status" value="1"/>
</dbReference>
<dbReference type="PANTHER" id="PTHR43727:SF2">
    <property type="entry name" value="GROUP IV DECARBOXYLASE"/>
    <property type="match status" value="1"/>
</dbReference>
<gene>
    <name evidence="4" type="ORF">MHYMCMPASI_00858</name>
</gene>
<sequence length="192" mass="21607">MCGERTMAACKSLTEDFQVLDVSGGLGIPYSTESPLAWEEVNSLVKELKDAYNIKEFWLKIGRYLRGPCGIYVTSVVDCKKRLMEKILVLDGGINHIARPALVNESFPLYLLHESEAKLAPFFIHGPLCNSLDFLGEHMLPEKRVGDVCFYANRGYKFTESLPFFLCHDLPGEAVLENTNLSIIREPQSAQF</sequence>
<dbReference type="InterPro" id="IPR009006">
    <property type="entry name" value="Ala_racemase/Decarboxylase_C"/>
</dbReference>
<comment type="cofactor">
    <cofactor evidence="1">
        <name>pyridoxal 5'-phosphate</name>
        <dbReference type="ChEBI" id="CHEBI:597326"/>
    </cofactor>
</comment>
<name>A0A8S4C1Q3_9ACAR</name>
<evidence type="ECO:0000256" key="2">
    <source>
        <dbReference type="ARBA" id="ARBA00022898"/>
    </source>
</evidence>
<dbReference type="EMBL" id="CAJVAF010000315">
    <property type="protein sequence ID" value="CAG7596117.1"/>
    <property type="molecule type" value="Genomic_DNA"/>
</dbReference>
<evidence type="ECO:0000256" key="1">
    <source>
        <dbReference type="ARBA" id="ARBA00001933"/>
    </source>
</evidence>
<dbReference type="InterPro" id="IPR022643">
    <property type="entry name" value="De-COase2_C"/>
</dbReference>
<proteinExistence type="predicted"/>
<accession>A0A8S4C1Q3</accession>
<dbReference type="SUPFAM" id="SSF50621">
    <property type="entry name" value="Alanine racemase C-terminal domain-like"/>
    <property type="match status" value="1"/>
</dbReference>
<dbReference type="Pfam" id="PF00278">
    <property type="entry name" value="Orn_DAP_Arg_deC"/>
    <property type="match status" value="1"/>
</dbReference>
<reference evidence="4" key="1">
    <citation type="submission" date="2021-06" db="EMBL/GenBank/DDBJ databases">
        <authorList>
            <person name="Nardi T."/>
            <person name="Nardi T."/>
        </authorList>
    </citation>
    <scope>NUCLEOTIDE SEQUENCE</scope>
</reference>
<dbReference type="InterPro" id="IPR029066">
    <property type="entry name" value="PLP-binding_barrel"/>
</dbReference>
<comment type="caution">
    <text evidence="4">The sequence shown here is derived from an EMBL/GenBank/DDBJ whole genome shotgun (WGS) entry which is preliminary data.</text>
</comment>
<evidence type="ECO:0000313" key="4">
    <source>
        <dbReference type="EMBL" id="CAG7596117.1"/>
    </source>
</evidence>
<dbReference type="Proteomes" id="UP000837675">
    <property type="component" value="Unassembled WGS sequence"/>
</dbReference>
<protein>
    <submittedName>
        <fullName evidence="4">Putative diaminopimelate decarboxylase</fullName>
    </submittedName>
</protein>
<dbReference type="GO" id="GO:0008836">
    <property type="term" value="F:diaminopimelate decarboxylase activity"/>
    <property type="evidence" value="ECO:0007669"/>
    <property type="project" value="TreeGrafter"/>
</dbReference>
<evidence type="ECO:0000259" key="3">
    <source>
        <dbReference type="Pfam" id="PF00278"/>
    </source>
</evidence>
<keyword evidence="2" id="KW-0663">Pyridoxal phosphate</keyword>
<dbReference type="SUPFAM" id="SSF51419">
    <property type="entry name" value="PLP-binding barrel"/>
    <property type="match status" value="1"/>
</dbReference>
<feature type="domain" description="Orn/DAP/Arg decarboxylase 2 C-terminal" evidence="3">
    <location>
        <begin position="68"/>
        <end position="153"/>
    </location>
</feature>
<organism evidence="4 5">
    <name type="scientific">Hyalomma marginatum</name>
    <dbReference type="NCBI Taxonomy" id="34627"/>
    <lineage>
        <taxon>Eukaryota</taxon>
        <taxon>Metazoa</taxon>
        <taxon>Ecdysozoa</taxon>
        <taxon>Arthropoda</taxon>
        <taxon>Chelicerata</taxon>
        <taxon>Arachnida</taxon>
        <taxon>Acari</taxon>
        <taxon>Parasitiformes</taxon>
        <taxon>Ixodida</taxon>
        <taxon>Ixodoidea</taxon>
        <taxon>Ixodidae</taxon>
        <taxon>Hyalomminae</taxon>
        <taxon>Hyalomma</taxon>
    </lineage>
</organism>
<dbReference type="Gene3D" id="3.20.20.10">
    <property type="entry name" value="Alanine racemase"/>
    <property type="match status" value="1"/>
</dbReference>
<dbReference type="Gene3D" id="2.40.37.10">
    <property type="entry name" value="Lyase, Ornithine Decarboxylase, Chain A, domain 1"/>
    <property type="match status" value="1"/>
</dbReference>
<keyword evidence="5" id="KW-1185">Reference proteome</keyword>
<dbReference type="AlphaFoldDB" id="A0A8S4C1Q3"/>
<dbReference type="GO" id="GO:0009089">
    <property type="term" value="P:lysine biosynthetic process via diaminopimelate"/>
    <property type="evidence" value="ECO:0007669"/>
    <property type="project" value="TreeGrafter"/>
</dbReference>
<evidence type="ECO:0000313" key="5">
    <source>
        <dbReference type="Proteomes" id="UP000837675"/>
    </source>
</evidence>